<evidence type="ECO:0000313" key="2">
    <source>
        <dbReference type="EMBL" id="KAK7538718.1"/>
    </source>
</evidence>
<dbReference type="GeneID" id="92036524"/>
<reference evidence="2 3" key="1">
    <citation type="submission" date="2024-04" db="EMBL/GenBank/DDBJ databases">
        <title>Phyllosticta paracitricarpa is synonymous to the EU quarantine fungus P. citricarpa based on phylogenomic analyses.</title>
        <authorList>
            <consortium name="Lawrence Berkeley National Laboratory"/>
            <person name="Van ingen-buijs V.A."/>
            <person name="Van westerhoven A.C."/>
            <person name="Haridas S."/>
            <person name="Skiadas P."/>
            <person name="Martin F."/>
            <person name="Groenewald J.Z."/>
            <person name="Crous P.W."/>
            <person name="Seidl M.F."/>
        </authorList>
    </citation>
    <scope>NUCLEOTIDE SEQUENCE [LARGE SCALE GENOMIC DNA]</scope>
    <source>
        <strain evidence="2 3">CPC 17464</strain>
    </source>
</reference>
<protein>
    <submittedName>
        <fullName evidence="2">Uncharacterized protein</fullName>
    </submittedName>
</protein>
<feature type="region of interest" description="Disordered" evidence="1">
    <location>
        <begin position="1"/>
        <end position="66"/>
    </location>
</feature>
<organism evidence="2 3">
    <name type="scientific">Phyllosticta citribraziliensis</name>
    <dbReference type="NCBI Taxonomy" id="989973"/>
    <lineage>
        <taxon>Eukaryota</taxon>
        <taxon>Fungi</taxon>
        <taxon>Dikarya</taxon>
        <taxon>Ascomycota</taxon>
        <taxon>Pezizomycotina</taxon>
        <taxon>Dothideomycetes</taxon>
        <taxon>Dothideomycetes incertae sedis</taxon>
        <taxon>Botryosphaeriales</taxon>
        <taxon>Phyllostictaceae</taxon>
        <taxon>Phyllosticta</taxon>
    </lineage>
</organism>
<evidence type="ECO:0000313" key="3">
    <source>
        <dbReference type="Proteomes" id="UP001360953"/>
    </source>
</evidence>
<keyword evidence="3" id="KW-1185">Reference proteome</keyword>
<sequence>MPSSPGMPKNTGSDGKSAPASTLRKRTRGEIDSDTEDDDAEHYGIPRETPIQGTPTNHEVFLAGPSGQLDNLTRPVEKFEIVRANDYTGDIPQRLGLLCALVYFRRHDVLREDIRELLRKAPGRSFRAVWIEASFVRDVEILQAKTLTYIRDLVKSIYKSNLAKKSSLDITRLPVADRKARIWVPLWRRRGLELLRGMYREFIWVIDFDVIMRPPTNLPKGLSEELQQWRTYLMLCFCLAAEASCKLELLPEQRERHEVAD</sequence>
<gene>
    <name evidence="2" type="ORF">J3D65DRAFT_676728</name>
</gene>
<dbReference type="RefSeq" id="XP_066656405.1">
    <property type="nucleotide sequence ID" value="XM_066803618.1"/>
</dbReference>
<name>A0ABR1LU53_9PEZI</name>
<dbReference type="Proteomes" id="UP001360953">
    <property type="component" value="Unassembled WGS sequence"/>
</dbReference>
<proteinExistence type="predicted"/>
<dbReference type="EMBL" id="JBBPEH010000005">
    <property type="protein sequence ID" value="KAK7538718.1"/>
    <property type="molecule type" value="Genomic_DNA"/>
</dbReference>
<evidence type="ECO:0000256" key="1">
    <source>
        <dbReference type="SAM" id="MobiDB-lite"/>
    </source>
</evidence>
<accession>A0ABR1LU53</accession>
<comment type="caution">
    <text evidence="2">The sequence shown here is derived from an EMBL/GenBank/DDBJ whole genome shotgun (WGS) entry which is preliminary data.</text>
</comment>